<sequence length="61" mass="7043">MTTPINLRAARKQRDRVRKRAEADENAVKFGRSKAAKVLDAARSDHARRMLDQHRIDGEEE</sequence>
<keyword evidence="3" id="KW-1185">Reference proteome</keyword>
<feature type="region of interest" description="Disordered" evidence="1">
    <location>
        <begin position="1"/>
        <end position="24"/>
    </location>
</feature>
<evidence type="ECO:0000256" key="1">
    <source>
        <dbReference type="SAM" id="MobiDB-lite"/>
    </source>
</evidence>
<proteinExistence type="predicted"/>
<feature type="compositionally biased region" description="Basic residues" evidence="1">
    <location>
        <begin position="9"/>
        <end position="19"/>
    </location>
</feature>
<dbReference type="AlphaFoldDB" id="A0A840CGC4"/>
<evidence type="ECO:0000313" key="2">
    <source>
        <dbReference type="EMBL" id="MBB4023863.1"/>
    </source>
</evidence>
<reference evidence="2" key="1">
    <citation type="submission" date="2020-08" db="EMBL/GenBank/DDBJ databases">
        <title>Genomic Encyclopedia of Type Strains, Phase IV (KMG-IV): sequencing the most valuable type-strain genomes for metagenomic binning, comparative biology and taxonomic classification.</title>
        <authorList>
            <person name="Goeker M."/>
        </authorList>
    </citation>
    <scope>NUCLEOTIDE SEQUENCE [LARGE SCALE GENOMIC DNA]</scope>
    <source>
        <strain evidence="2">DSM 105040</strain>
    </source>
</reference>
<organism evidence="2 3">
    <name type="scientific">Actibacterium naphthalenivorans</name>
    <dbReference type="NCBI Taxonomy" id="1614693"/>
    <lineage>
        <taxon>Bacteria</taxon>
        <taxon>Pseudomonadati</taxon>
        <taxon>Pseudomonadota</taxon>
        <taxon>Alphaproteobacteria</taxon>
        <taxon>Rhodobacterales</taxon>
        <taxon>Roseobacteraceae</taxon>
        <taxon>Actibacterium</taxon>
    </lineage>
</organism>
<dbReference type="InterPro" id="IPR025227">
    <property type="entry name" value="DUF4169"/>
</dbReference>
<name>A0A840CGC4_9RHOB</name>
<dbReference type="Proteomes" id="UP000585681">
    <property type="component" value="Unassembled WGS sequence"/>
</dbReference>
<protein>
    <submittedName>
        <fullName evidence="2">Uncharacterized protein</fullName>
    </submittedName>
</protein>
<dbReference type="RefSeq" id="WP_054539403.1">
    <property type="nucleotide sequence ID" value="NZ_JACIEQ010000012.1"/>
</dbReference>
<dbReference type="Pfam" id="PF13770">
    <property type="entry name" value="DUF4169"/>
    <property type="match status" value="1"/>
</dbReference>
<comment type="caution">
    <text evidence="2">The sequence shown here is derived from an EMBL/GenBank/DDBJ whole genome shotgun (WGS) entry which is preliminary data.</text>
</comment>
<evidence type="ECO:0000313" key="3">
    <source>
        <dbReference type="Proteomes" id="UP000585681"/>
    </source>
</evidence>
<accession>A0A840CGC4</accession>
<gene>
    <name evidence="2" type="ORF">GGR17_003699</name>
</gene>
<dbReference type="EMBL" id="JACIEQ010000012">
    <property type="protein sequence ID" value="MBB4023863.1"/>
    <property type="molecule type" value="Genomic_DNA"/>
</dbReference>